<keyword evidence="6" id="KW-0229">DNA integration</keyword>
<dbReference type="GO" id="GO:0016787">
    <property type="term" value="F:hydrolase activity"/>
    <property type="evidence" value="ECO:0007669"/>
    <property type="project" value="UniProtKB-KW"/>
</dbReference>
<keyword evidence="7" id="KW-0695">RNA-directed DNA polymerase</keyword>
<proteinExistence type="predicted"/>
<keyword evidence="4" id="KW-0378">Hydrolase</keyword>
<keyword evidence="8" id="KW-0808">Transferase</keyword>
<evidence type="ECO:0000256" key="4">
    <source>
        <dbReference type="ARBA" id="ARBA00022801"/>
    </source>
</evidence>
<evidence type="ECO:0000256" key="1">
    <source>
        <dbReference type="ARBA" id="ARBA00022722"/>
    </source>
</evidence>
<keyword evidence="8" id="KW-0548">Nucleotidyltransferase</keyword>
<reference evidence="11 13" key="1">
    <citation type="journal article" date="2019" name="Sci. Rep.">
        <title>Orb-weaving spider Araneus ventricosus genome elucidates the spidroin gene catalogue.</title>
        <authorList>
            <person name="Kono N."/>
            <person name="Nakamura H."/>
            <person name="Ohtoshi R."/>
            <person name="Moran D.A.P."/>
            <person name="Shinohara A."/>
            <person name="Yoshida Y."/>
            <person name="Fujiwara M."/>
            <person name="Mori M."/>
            <person name="Tomita M."/>
            <person name="Arakawa K."/>
        </authorList>
    </citation>
    <scope>NUCLEOTIDE SEQUENCE [LARGE SCALE GENOMIC DNA]</scope>
</reference>
<evidence type="ECO:0000313" key="12">
    <source>
        <dbReference type="EMBL" id="GBO00563.1"/>
    </source>
</evidence>
<dbReference type="InterPro" id="IPR012337">
    <property type="entry name" value="RNaseH-like_sf"/>
</dbReference>
<keyword evidence="2" id="KW-0479">Metal-binding</keyword>
<dbReference type="GO" id="GO:0003887">
    <property type="term" value="F:DNA-directed DNA polymerase activity"/>
    <property type="evidence" value="ECO:0007669"/>
    <property type="project" value="UniProtKB-KW"/>
</dbReference>
<sequence>MEFISKVFAENLKSTGIKMERTSIYCPEMNGVAERYNRTALEGERSLLNEGKLLANMWEEALLAFAYLKKRFHHKKQIKLLENHSMERTPR</sequence>
<name>A0A4Y2TN91_ARAVE</name>
<evidence type="ECO:0000256" key="2">
    <source>
        <dbReference type="ARBA" id="ARBA00022723"/>
    </source>
</evidence>
<gene>
    <name evidence="12" type="ORF">AVEN_165516_1</name>
    <name evidence="11" type="ORF">AVEN_396_1</name>
</gene>
<dbReference type="GO" id="GO:0003964">
    <property type="term" value="F:RNA-directed DNA polymerase activity"/>
    <property type="evidence" value="ECO:0007669"/>
    <property type="project" value="UniProtKB-KW"/>
</dbReference>
<evidence type="ECO:0000313" key="13">
    <source>
        <dbReference type="Proteomes" id="UP000499080"/>
    </source>
</evidence>
<dbReference type="Gene3D" id="3.30.420.10">
    <property type="entry name" value="Ribonuclease H-like superfamily/Ribonuclease H"/>
    <property type="match status" value="1"/>
</dbReference>
<comment type="caution">
    <text evidence="11">The sequence shown here is derived from an EMBL/GenBank/DDBJ whole genome shotgun (WGS) entry which is preliminary data.</text>
</comment>
<keyword evidence="9" id="KW-0233">DNA recombination</keyword>
<protein>
    <recommendedName>
        <fullName evidence="10">Integrase catalytic domain-containing protein</fullName>
    </recommendedName>
</protein>
<dbReference type="InterPro" id="IPR036397">
    <property type="entry name" value="RNaseH_sf"/>
</dbReference>
<keyword evidence="3" id="KW-0255">Endonuclease</keyword>
<evidence type="ECO:0000256" key="3">
    <source>
        <dbReference type="ARBA" id="ARBA00022759"/>
    </source>
</evidence>
<evidence type="ECO:0000256" key="7">
    <source>
        <dbReference type="ARBA" id="ARBA00022918"/>
    </source>
</evidence>
<keyword evidence="5" id="KW-0460">Magnesium</keyword>
<dbReference type="GO" id="GO:0006310">
    <property type="term" value="P:DNA recombination"/>
    <property type="evidence" value="ECO:0007669"/>
    <property type="project" value="UniProtKB-KW"/>
</dbReference>
<organism evidence="11 13">
    <name type="scientific">Araneus ventricosus</name>
    <name type="common">Orbweaver spider</name>
    <name type="synonym">Epeira ventricosa</name>
    <dbReference type="NCBI Taxonomy" id="182803"/>
    <lineage>
        <taxon>Eukaryota</taxon>
        <taxon>Metazoa</taxon>
        <taxon>Ecdysozoa</taxon>
        <taxon>Arthropoda</taxon>
        <taxon>Chelicerata</taxon>
        <taxon>Arachnida</taxon>
        <taxon>Araneae</taxon>
        <taxon>Araneomorphae</taxon>
        <taxon>Entelegynae</taxon>
        <taxon>Araneoidea</taxon>
        <taxon>Araneidae</taxon>
        <taxon>Araneus</taxon>
    </lineage>
</organism>
<dbReference type="InterPro" id="IPR039537">
    <property type="entry name" value="Retrotran_Ty1/copia-like"/>
</dbReference>
<dbReference type="PROSITE" id="PS50994">
    <property type="entry name" value="INTEGRASE"/>
    <property type="match status" value="1"/>
</dbReference>
<dbReference type="OrthoDB" id="413361at2759"/>
<dbReference type="PANTHER" id="PTHR42648">
    <property type="entry name" value="TRANSPOSASE, PUTATIVE-RELATED"/>
    <property type="match status" value="1"/>
</dbReference>
<dbReference type="GO" id="GO:0004519">
    <property type="term" value="F:endonuclease activity"/>
    <property type="evidence" value="ECO:0007669"/>
    <property type="project" value="UniProtKB-KW"/>
</dbReference>
<dbReference type="PANTHER" id="PTHR42648:SF11">
    <property type="entry name" value="TRANSPOSON TY4-P GAG-POL POLYPROTEIN"/>
    <property type="match status" value="1"/>
</dbReference>
<evidence type="ECO:0000256" key="6">
    <source>
        <dbReference type="ARBA" id="ARBA00022908"/>
    </source>
</evidence>
<dbReference type="EMBL" id="BGPR01029022">
    <property type="protein sequence ID" value="GBO00563.1"/>
    <property type="molecule type" value="Genomic_DNA"/>
</dbReference>
<dbReference type="GO" id="GO:0046872">
    <property type="term" value="F:metal ion binding"/>
    <property type="evidence" value="ECO:0007669"/>
    <property type="project" value="UniProtKB-KW"/>
</dbReference>
<dbReference type="Proteomes" id="UP000499080">
    <property type="component" value="Unassembled WGS sequence"/>
</dbReference>
<evidence type="ECO:0000256" key="9">
    <source>
        <dbReference type="ARBA" id="ARBA00023172"/>
    </source>
</evidence>
<dbReference type="AlphaFoldDB" id="A0A4Y2TN91"/>
<keyword evidence="1" id="KW-0540">Nuclease</keyword>
<dbReference type="InterPro" id="IPR001584">
    <property type="entry name" value="Integrase_cat-core"/>
</dbReference>
<dbReference type="SUPFAM" id="SSF53098">
    <property type="entry name" value="Ribonuclease H-like"/>
    <property type="match status" value="1"/>
</dbReference>
<evidence type="ECO:0000313" key="11">
    <source>
        <dbReference type="EMBL" id="GBO00556.1"/>
    </source>
</evidence>
<accession>A0A4Y2TN91</accession>
<dbReference type="GO" id="GO:0015074">
    <property type="term" value="P:DNA integration"/>
    <property type="evidence" value="ECO:0007669"/>
    <property type="project" value="UniProtKB-KW"/>
</dbReference>
<evidence type="ECO:0000256" key="5">
    <source>
        <dbReference type="ARBA" id="ARBA00022842"/>
    </source>
</evidence>
<dbReference type="GO" id="GO:0003676">
    <property type="term" value="F:nucleic acid binding"/>
    <property type="evidence" value="ECO:0007669"/>
    <property type="project" value="InterPro"/>
</dbReference>
<evidence type="ECO:0000259" key="10">
    <source>
        <dbReference type="PROSITE" id="PS50994"/>
    </source>
</evidence>
<dbReference type="EMBL" id="BGPR01029020">
    <property type="protein sequence ID" value="GBO00556.1"/>
    <property type="molecule type" value="Genomic_DNA"/>
</dbReference>
<feature type="domain" description="Integrase catalytic" evidence="10">
    <location>
        <begin position="1"/>
        <end position="91"/>
    </location>
</feature>
<keyword evidence="8" id="KW-0239">DNA-directed DNA polymerase</keyword>
<evidence type="ECO:0000256" key="8">
    <source>
        <dbReference type="ARBA" id="ARBA00022932"/>
    </source>
</evidence>
<keyword evidence="13" id="KW-1185">Reference proteome</keyword>